<dbReference type="EMBL" id="CP001037">
    <property type="protein sequence ID" value="ACC81211.1"/>
    <property type="molecule type" value="Genomic_DNA"/>
</dbReference>
<dbReference type="InterPro" id="IPR012296">
    <property type="entry name" value="Nuclease_put_TT1808"/>
</dbReference>
<dbReference type="STRING" id="63737.Npun_R2658"/>
<dbReference type="Pfam" id="PF05685">
    <property type="entry name" value="Uma2"/>
    <property type="match status" value="1"/>
</dbReference>
<dbReference type="PANTHER" id="PTHR47152:SF1">
    <property type="entry name" value="SLL1186 PROTEIN"/>
    <property type="match status" value="1"/>
</dbReference>
<gene>
    <name evidence="2" type="ordered locus">Npun_R2658</name>
</gene>
<dbReference type="PhylomeDB" id="B2ITI0"/>
<dbReference type="EnsemblBacteria" id="ACC81211">
    <property type="protein sequence ID" value="ACC81211"/>
    <property type="gene ID" value="Npun_R2658"/>
</dbReference>
<dbReference type="eggNOG" id="COG4636">
    <property type="taxonomic scope" value="Bacteria"/>
</dbReference>
<sequence length="235" mass="26823">MRCLATSRFSTRGYANASTAISTMQGNMDTVITPEKIELPPGAVLKLLGNWQDYQVLSQQLSNRSSPRIKYRPGEILLMAPLPEHGRDASLLADIAKVLLDHLNRIYESFTPITMSLPEISGIEPDYSFYIENCRAVVGKKRIDWESDPPPDLAIEIDVTSYTDINDYLPYRVPEVWILKSNGLLIYRLQAESYVLTESSYYPNVKEIVQQCLQMSNEQSTSEVIRWLKNFLPRQ</sequence>
<evidence type="ECO:0000259" key="1">
    <source>
        <dbReference type="Pfam" id="PF05685"/>
    </source>
</evidence>
<evidence type="ECO:0000313" key="3">
    <source>
        <dbReference type="Proteomes" id="UP000001191"/>
    </source>
</evidence>
<dbReference type="KEGG" id="npu:Npun_R2658"/>
<keyword evidence="3" id="KW-1185">Reference proteome</keyword>
<protein>
    <recommendedName>
        <fullName evidence="1">Putative restriction endonuclease domain-containing protein</fullName>
    </recommendedName>
</protein>
<dbReference type="PANTHER" id="PTHR47152">
    <property type="entry name" value="SLR2084 PROTEIN-RELATED"/>
    <property type="match status" value="1"/>
</dbReference>
<dbReference type="CDD" id="cd06260">
    <property type="entry name" value="DUF820-like"/>
    <property type="match status" value="1"/>
</dbReference>
<dbReference type="Proteomes" id="UP000001191">
    <property type="component" value="Chromosome"/>
</dbReference>
<name>B2ITI0_NOSP7</name>
<dbReference type="InterPro" id="IPR011335">
    <property type="entry name" value="Restrct_endonuc-II-like"/>
</dbReference>
<dbReference type="Gene3D" id="3.90.1570.10">
    <property type="entry name" value="tt1808, chain A"/>
    <property type="match status" value="1"/>
</dbReference>
<dbReference type="InterPro" id="IPR008538">
    <property type="entry name" value="Uma2"/>
</dbReference>
<evidence type="ECO:0000313" key="2">
    <source>
        <dbReference type="EMBL" id="ACC81211.1"/>
    </source>
</evidence>
<dbReference type="HOGENOM" id="CLU_098557_2_0_3"/>
<organism evidence="2 3">
    <name type="scientific">Nostoc punctiforme (strain ATCC 29133 / PCC 73102)</name>
    <dbReference type="NCBI Taxonomy" id="63737"/>
    <lineage>
        <taxon>Bacteria</taxon>
        <taxon>Bacillati</taxon>
        <taxon>Cyanobacteriota</taxon>
        <taxon>Cyanophyceae</taxon>
        <taxon>Nostocales</taxon>
        <taxon>Nostocaceae</taxon>
        <taxon>Nostoc</taxon>
    </lineage>
</organism>
<dbReference type="AlphaFoldDB" id="B2ITI0"/>
<dbReference type="SUPFAM" id="SSF52980">
    <property type="entry name" value="Restriction endonuclease-like"/>
    <property type="match status" value="1"/>
</dbReference>
<feature type="domain" description="Putative restriction endonuclease" evidence="1">
    <location>
        <begin position="51"/>
        <end position="199"/>
    </location>
</feature>
<reference evidence="3" key="1">
    <citation type="submission" date="2008-04" db="EMBL/GenBank/DDBJ databases">
        <title>Complete sequence of chromosome of Nostoc punctiforme ATCC 29133.</title>
        <authorList>
            <consortium name="US DOE Joint Genome Institute"/>
            <person name="Copeland A."/>
            <person name="Lucas S."/>
            <person name="Lapidus A."/>
            <person name="Glavina del Rio T."/>
            <person name="Dalin E."/>
            <person name="Tice H."/>
            <person name="Pitluck S."/>
            <person name="Chain P."/>
            <person name="Malfatti S."/>
            <person name="Shin M."/>
            <person name="Vergez L."/>
            <person name="Schmutz J."/>
            <person name="Larimer F."/>
            <person name="Land M."/>
            <person name="Hauser L."/>
            <person name="Kyrpides N."/>
            <person name="Kim E."/>
            <person name="Meeks J.C."/>
            <person name="Elhai J."/>
            <person name="Campbell E.L."/>
            <person name="Thiel T."/>
            <person name="Longmire J."/>
            <person name="Potts M."/>
            <person name="Atlas R."/>
        </authorList>
    </citation>
    <scope>NUCLEOTIDE SEQUENCE [LARGE SCALE GENOMIC DNA]</scope>
    <source>
        <strain evidence="3">ATCC 29133 / PCC 73102</strain>
    </source>
</reference>
<reference evidence="2 3" key="2">
    <citation type="journal article" date="2013" name="Plant Physiol.">
        <title>A Nostoc punctiforme Sugar Transporter Necessary to Establish a Cyanobacterium-Plant Symbiosis.</title>
        <authorList>
            <person name="Ekman M."/>
            <person name="Picossi S."/>
            <person name="Campbell E.L."/>
            <person name="Meeks J.C."/>
            <person name="Flores E."/>
        </authorList>
    </citation>
    <scope>NUCLEOTIDE SEQUENCE [LARGE SCALE GENOMIC DNA]</scope>
    <source>
        <strain evidence="3">ATCC 29133 / PCC 73102</strain>
    </source>
</reference>
<proteinExistence type="predicted"/>
<accession>B2ITI0</accession>